<protein>
    <submittedName>
        <fullName evidence="1">Uncharacterized protein</fullName>
    </submittedName>
</protein>
<dbReference type="Proteomes" id="UP000260717">
    <property type="component" value="Unassembled WGS sequence"/>
</dbReference>
<dbReference type="EMBL" id="QSTI01000023">
    <property type="protein sequence ID" value="RGM46109.1"/>
    <property type="molecule type" value="Genomic_DNA"/>
</dbReference>
<dbReference type="AlphaFoldDB" id="A0A3E4WV75"/>
<reference evidence="1 2" key="1">
    <citation type="submission" date="2018-08" db="EMBL/GenBank/DDBJ databases">
        <title>A genome reference for cultivated species of the human gut microbiota.</title>
        <authorList>
            <person name="Zou Y."/>
            <person name="Xue W."/>
            <person name="Luo G."/>
        </authorList>
    </citation>
    <scope>NUCLEOTIDE SEQUENCE [LARGE SCALE GENOMIC DNA]</scope>
    <source>
        <strain evidence="1 2">OM08-12AT</strain>
    </source>
</reference>
<gene>
    <name evidence="1" type="ORF">DXC13_12475</name>
</gene>
<evidence type="ECO:0000313" key="2">
    <source>
        <dbReference type="Proteomes" id="UP000260717"/>
    </source>
</evidence>
<sequence>MIKYPTRTAPFLSDFKHGCRLMRSTCEKGIEATFCQVDQRLPKITFDPMDQKWSYFYVCLYKNSIGNRGYCSAIFGRSISDEMKLNYADDMGVWLFCLIAMQL</sequence>
<accession>A0A3E4WV75</accession>
<comment type="caution">
    <text evidence="1">The sequence shown here is derived from an EMBL/GenBank/DDBJ whole genome shotgun (WGS) entry which is preliminary data.</text>
</comment>
<proteinExistence type="predicted"/>
<organism evidence="1 2">
    <name type="scientific">Agathobacter rectalis</name>
    <dbReference type="NCBI Taxonomy" id="39491"/>
    <lineage>
        <taxon>Bacteria</taxon>
        <taxon>Bacillati</taxon>
        <taxon>Bacillota</taxon>
        <taxon>Clostridia</taxon>
        <taxon>Lachnospirales</taxon>
        <taxon>Lachnospiraceae</taxon>
        <taxon>Agathobacter</taxon>
    </lineage>
</organism>
<evidence type="ECO:0000313" key="1">
    <source>
        <dbReference type="EMBL" id="RGM46109.1"/>
    </source>
</evidence>
<name>A0A3E4WV75_9FIRM</name>